<dbReference type="AlphaFoldDB" id="A0A8H6NHP6"/>
<dbReference type="Proteomes" id="UP000639643">
    <property type="component" value="Unassembled WGS sequence"/>
</dbReference>
<organism evidence="2 3">
    <name type="scientific">Colletotrichum musicola</name>
    <dbReference type="NCBI Taxonomy" id="2175873"/>
    <lineage>
        <taxon>Eukaryota</taxon>
        <taxon>Fungi</taxon>
        <taxon>Dikarya</taxon>
        <taxon>Ascomycota</taxon>
        <taxon>Pezizomycotina</taxon>
        <taxon>Sordariomycetes</taxon>
        <taxon>Hypocreomycetidae</taxon>
        <taxon>Glomerellales</taxon>
        <taxon>Glomerellaceae</taxon>
        <taxon>Colletotrichum</taxon>
        <taxon>Colletotrichum orchidearum species complex</taxon>
    </lineage>
</organism>
<evidence type="ECO:0000313" key="2">
    <source>
        <dbReference type="EMBL" id="KAF6832985.1"/>
    </source>
</evidence>
<keyword evidence="3" id="KW-1185">Reference proteome</keyword>
<sequence>MRSTSVNEDHCGPISVHHGGWCPGAVAKEPLRKSENIVARRWAVDDDDNGGRTSGGRTLKQEARTLQGGRGWESRPEDETMCGKQLAWTATAAVASGAMRGEGHHSAIGYEDPSLVGETASKPVSGKSRRAQEAPSGP</sequence>
<feature type="region of interest" description="Disordered" evidence="1">
    <location>
        <begin position="44"/>
        <end position="79"/>
    </location>
</feature>
<reference evidence="2" key="1">
    <citation type="journal article" date="2020" name="Phytopathology">
        <title>Genome Sequence Resources of Colletotrichum truncatum, C. plurivorum, C. musicola, and C. sojae: Four Species Pathogenic to Soybean (Glycine max).</title>
        <authorList>
            <person name="Rogerio F."/>
            <person name="Boufleur T.R."/>
            <person name="Ciampi-Guillardi M."/>
            <person name="Sukno S.A."/>
            <person name="Thon M.R."/>
            <person name="Massola Junior N.S."/>
            <person name="Baroncelli R."/>
        </authorList>
    </citation>
    <scope>NUCLEOTIDE SEQUENCE</scope>
    <source>
        <strain evidence="2">LFN0074</strain>
    </source>
</reference>
<feature type="region of interest" description="Disordered" evidence="1">
    <location>
        <begin position="103"/>
        <end position="138"/>
    </location>
</feature>
<protein>
    <submittedName>
        <fullName evidence="2">Uncharacterized protein</fullName>
    </submittedName>
</protein>
<name>A0A8H6NHP6_9PEZI</name>
<comment type="caution">
    <text evidence="2">The sequence shown here is derived from an EMBL/GenBank/DDBJ whole genome shotgun (WGS) entry which is preliminary data.</text>
</comment>
<gene>
    <name evidence="2" type="ORF">CMUS01_06706</name>
</gene>
<proteinExistence type="predicted"/>
<accession>A0A8H6NHP6</accession>
<evidence type="ECO:0000256" key="1">
    <source>
        <dbReference type="SAM" id="MobiDB-lite"/>
    </source>
</evidence>
<dbReference type="EMBL" id="WIGM01000225">
    <property type="protein sequence ID" value="KAF6832985.1"/>
    <property type="molecule type" value="Genomic_DNA"/>
</dbReference>
<evidence type="ECO:0000313" key="3">
    <source>
        <dbReference type="Proteomes" id="UP000639643"/>
    </source>
</evidence>